<gene>
    <name evidence="2" type="ORF">ZNDK_0977</name>
</gene>
<reference evidence="2 3" key="1">
    <citation type="journal article" date="2020" name="ISME J.">
        <title>Parallel Reductive Genome Evolution in Desulfovibrio Ectosymbionts Independently Acquired by Trichonympha Protists in the Termite Gut.</title>
        <authorList>
            <person name="Takeuchi M."/>
            <person name="Kuwahara H."/>
            <person name="Murakami T."/>
            <person name="Takahashi K."/>
            <person name="Kajitani R."/>
            <person name="Toyoda A."/>
            <person name="Itoh T."/>
            <person name="Ohkuma M."/>
            <person name="Hongoh Y."/>
        </authorList>
    </citation>
    <scope>NUCLEOTIDE SEQUENCE [LARGE SCALE GENOMIC DNA]</scope>
    <source>
        <strain evidence="2">ZnDsv-02</strain>
    </source>
</reference>
<dbReference type="Proteomes" id="UP000505077">
    <property type="component" value="Unassembled WGS sequence"/>
</dbReference>
<sequence length="174" mass="19417">MDAKTLIDTNKDEILRQWIEAVYSLYPLETTGFVRTSSDPFGNPVGDMTKQAAAAIYNAITGEDTAVDTVKAALDRFVKLRAAQRANPSQGLGVFYLMKPILRKLLLPQLAKDDLETYLGVESRLDSLTLLAFDMYASARETLADLRITEIRNQHAQLTRWAQKHGVISTSQAR</sequence>
<accession>A0A6L2R6M6</accession>
<evidence type="ECO:0000313" key="3">
    <source>
        <dbReference type="Proteomes" id="UP000505077"/>
    </source>
</evidence>
<dbReference type="Pfam" id="PF14361">
    <property type="entry name" value="RsbRD_N"/>
    <property type="match status" value="1"/>
</dbReference>
<organism evidence="2 3">
    <name type="scientific">Candidatus Desulfovibrio kirbyi</name>
    <dbReference type="NCBI Taxonomy" id="2696086"/>
    <lineage>
        <taxon>Bacteria</taxon>
        <taxon>Pseudomonadati</taxon>
        <taxon>Thermodesulfobacteriota</taxon>
        <taxon>Desulfovibrionia</taxon>
        <taxon>Desulfovibrionales</taxon>
        <taxon>Desulfovibrionaceae</taxon>
        <taxon>Desulfovibrio</taxon>
    </lineage>
</organism>
<dbReference type="EMBL" id="BLLL01000011">
    <property type="protein sequence ID" value="GFH63206.1"/>
    <property type="molecule type" value="Genomic_DNA"/>
</dbReference>
<proteinExistence type="predicted"/>
<protein>
    <submittedName>
        <fullName evidence="2">Putative anti-sigma-factor</fullName>
    </submittedName>
</protein>
<dbReference type="AlphaFoldDB" id="A0A6L2R6M6"/>
<feature type="domain" description="RsbT co-antagonist protein RsbRD N-terminal" evidence="1">
    <location>
        <begin position="12"/>
        <end position="148"/>
    </location>
</feature>
<dbReference type="InterPro" id="IPR025751">
    <property type="entry name" value="RsbRD_N_dom"/>
</dbReference>
<evidence type="ECO:0000313" key="2">
    <source>
        <dbReference type="EMBL" id="GFH63206.1"/>
    </source>
</evidence>
<evidence type="ECO:0000259" key="1">
    <source>
        <dbReference type="Pfam" id="PF14361"/>
    </source>
</evidence>
<comment type="caution">
    <text evidence="2">The sequence shown here is derived from an EMBL/GenBank/DDBJ whole genome shotgun (WGS) entry which is preliminary data.</text>
</comment>
<name>A0A6L2R6M6_9BACT</name>